<sequence>MLKSFKKLSPKTRLAVGIGFVSWGLVGLYFSDHAERQLGLEPSEEDKKELRSWAPSLVIVDKPSGTK</sequence>
<keyword evidence="1" id="KW-1133">Transmembrane helix</keyword>
<protein>
    <submittedName>
        <fullName evidence="2">Uncharacterized protein</fullName>
    </submittedName>
</protein>
<dbReference type="Proteomes" id="UP000224854">
    <property type="component" value="Unassembled WGS sequence"/>
</dbReference>
<accession>A0A2C5ZPJ9</accession>
<proteinExistence type="predicted"/>
<dbReference type="OrthoDB" id="2555959at2759"/>
<dbReference type="EMBL" id="NJEU01000127">
    <property type="protein sequence ID" value="PHH81344.1"/>
    <property type="molecule type" value="Genomic_DNA"/>
</dbReference>
<organism evidence="2 3">
    <name type="scientific">Ophiocordyceps australis</name>
    <dbReference type="NCBI Taxonomy" id="1399860"/>
    <lineage>
        <taxon>Eukaryota</taxon>
        <taxon>Fungi</taxon>
        <taxon>Dikarya</taxon>
        <taxon>Ascomycota</taxon>
        <taxon>Pezizomycotina</taxon>
        <taxon>Sordariomycetes</taxon>
        <taxon>Hypocreomycetidae</taxon>
        <taxon>Hypocreales</taxon>
        <taxon>Ophiocordycipitaceae</taxon>
        <taxon>Ophiocordyceps</taxon>
    </lineage>
</organism>
<dbReference type="AlphaFoldDB" id="A0A2C5ZPJ9"/>
<evidence type="ECO:0000313" key="3">
    <source>
        <dbReference type="Proteomes" id="UP000224854"/>
    </source>
</evidence>
<evidence type="ECO:0000313" key="2">
    <source>
        <dbReference type="EMBL" id="PHH81344.1"/>
    </source>
</evidence>
<keyword evidence="1" id="KW-0472">Membrane</keyword>
<keyword evidence="1" id="KW-0812">Transmembrane</keyword>
<evidence type="ECO:0000256" key="1">
    <source>
        <dbReference type="SAM" id="Phobius"/>
    </source>
</evidence>
<name>A0A2C5ZPJ9_9HYPO</name>
<feature type="transmembrane region" description="Helical" evidence="1">
    <location>
        <begin position="12"/>
        <end position="30"/>
    </location>
</feature>
<keyword evidence="3" id="KW-1185">Reference proteome</keyword>
<gene>
    <name evidence="2" type="ORF">CDD82_991</name>
</gene>
<comment type="caution">
    <text evidence="2">The sequence shown here is derived from an EMBL/GenBank/DDBJ whole genome shotgun (WGS) entry which is preliminary data.</text>
</comment>
<reference evidence="2 3" key="1">
    <citation type="submission" date="2017-06" db="EMBL/GenBank/DDBJ databases">
        <title>Ant-infecting Ophiocordyceps genomes reveal a high diversity of potential behavioral manipulation genes and a possible major role for enterotoxins.</title>
        <authorList>
            <person name="De Bekker C."/>
            <person name="Evans H.C."/>
            <person name="Brachmann A."/>
            <person name="Hughes D.P."/>
        </authorList>
    </citation>
    <scope>NUCLEOTIDE SEQUENCE [LARGE SCALE GENOMIC DNA]</scope>
    <source>
        <strain evidence="2 3">1348a</strain>
    </source>
</reference>